<feature type="transmembrane region" description="Helical" evidence="1">
    <location>
        <begin position="20"/>
        <end position="41"/>
    </location>
</feature>
<evidence type="ECO:0008006" key="3">
    <source>
        <dbReference type="Google" id="ProtNLM"/>
    </source>
</evidence>
<keyword evidence="1" id="KW-0472">Membrane</keyword>
<keyword evidence="1" id="KW-1133">Transmembrane helix</keyword>
<evidence type="ECO:0000313" key="2">
    <source>
        <dbReference type="EMBL" id="BDS08513.1"/>
    </source>
</evidence>
<gene>
    <name evidence="2" type="ORF">NT6N_35530</name>
</gene>
<protein>
    <recommendedName>
        <fullName evidence="3">Prepilin-type N-terminal cleavage/methylation domain-containing protein</fullName>
    </recommendedName>
</protein>
<dbReference type="InterPro" id="IPR012902">
    <property type="entry name" value="N_methyl_site"/>
</dbReference>
<evidence type="ECO:0000256" key="1">
    <source>
        <dbReference type="SAM" id="Phobius"/>
    </source>
</evidence>
<dbReference type="KEGG" id="osu:NT6N_35530"/>
<dbReference type="AlphaFoldDB" id="A0AAT9FRB0"/>
<organism evidence="2">
    <name type="scientific">Oceaniferula spumae</name>
    <dbReference type="NCBI Taxonomy" id="2979115"/>
    <lineage>
        <taxon>Bacteria</taxon>
        <taxon>Pseudomonadati</taxon>
        <taxon>Verrucomicrobiota</taxon>
        <taxon>Verrucomicrobiia</taxon>
        <taxon>Verrucomicrobiales</taxon>
        <taxon>Verrucomicrobiaceae</taxon>
        <taxon>Oceaniferula</taxon>
    </lineage>
</organism>
<keyword evidence="1" id="KW-0812">Transmembrane</keyword>
<reference evidence="2" key="1">
    <citation type="submission" date="2024-07" db="EMBL/GenBank/DDBJ databases">
        <title>Complete genome sequence of Verrucomicrobiaceae bacterium NT6N.</title>
        <authorList>
            <person name="Huang C."/>
            <person name="Takami H."/>
            <person name="Hamasaki K."/>
        </authorList>
    </citation>
    <scope>NUCLEOTIDE SEQUENCE</scope>
    <source>
        <strain evidence="2">NT6N</strain>
    </source>
</reference>
<dbReference type="PROSITE" id="PS00409">
    <property type="entry name" value="PROKAR_NTER_METHYL"/>
    <property type="match status" value="1"/>
</dbReference>
<dbReference type="NCBIfam" id="TIGR02532">
    <property type="entry name" value="IV_pilin_GFxxxE"/>
    <property type="match status" value="1"/>
</dbReference>
<name>A0AAT9FRB0_9BACT</name>
<proteinExistence type="predicted"/>
<dbReference type="EMBL" id="AP026866">
    <property type="protein sequence ID" value="BDS08513.1"/>
    <property type="molecule type" value="Genomic_DNA"/>
</dbReference>
<accession>A0AAT9FRB0</accession>
<sequence length="184" mass="20212">MKTHLSSTTGSALTRRGFTLIEMTTVIIVGLMIAVMSLTLFNHQLTTYQIINTQNFLIHEAPQVNNTLNRIVSRANFFRLYPTLTDAESGSNSTITNASVLALQFSGTADQPDSFGVIAFDSEANELNYYHLESMAQLAVVEEPAWRISGQVNGASFYVENGVLRIKLTGPNGAEIIYSTTTLR</sequence>